<protein>
    <submittedName>
        <fullName evidence="2">Uncharacterized protein</fullName>
    </submittedName>
</protein>
<reference evidence="2" key="1">
    <citation type="submission" date="2021-05" db="EMBL/GenBank/DDBJ databases">
        <authorList>
            <person name="Alioto T."/>
            <person name="Alioto T."/>
            <person name="Gomez Garrido J."/>
        </authorList>
    </citation>
    <scope>NUCLEOTIDE SEQUENCE</scope>
</reference>
<proteinExistence type="predicted"/>
<name>A0A8D9BP23_9HEMI</name>
<feature type="transmembrane region" description="Helical" evidence="1">
    <location>
        <begin position="39"/>
        <end position="58"/>
    </location>
</feature>
<accession>A0A8D9BP23</accession>
<dbReference type="EMBL" id="HBUF01647390">
    <property type="protein sequence ID" value="CAG6786190.1"/>
    <property type="molecule type" value="Transcribed_RNA"/>
</dbReference>
<keyword evidence="1" id="KW-0472">Membrane</keyword>
<keyword evidence="1" id="KW-0812">Transmembrane</keyword>
<evidence type="ECO:0000256" key="1">
    <source>
        <dbReference type="SAM" id="Phobius"/>
    </source>
</evidence>
<keyword evidence="1" id="KW-1133">Transmembrane helix</keyword>
<feature type="transmembrane region" description="Helical" evidence="1">
    <location>
        <begin position="78"/>
        <end position="99"/>
    </location>
</feature>
<dbReference type="AlphaFoldDB" id="A0A8D9BP23"/>
<organism evidence="2">
    <name type="scientific">Cacopsylla melanoneura</name>
    <dbReference type="NCBI Taxonomy" id="428564"/>
    <lineage>
        <taxon>Eukaryota</taxon>
        <taxon>Metazoa</taxon>
        <taxon>Ecdysozoa</taxon>
        <taxon>Arthropoda</taxon>
        <taxon>Hexapoda</taxon>
        <taxon>Insecta</taxon>
        <taxon>Pterygota</taxon>
        <taxon>Neoptera</taxon>
        <taxon>Paraneoptera</taxon>
        <taxon>Hemiptera</taxon>
        <taxon>Sternorrhyncha</taxon>
        <taxon>Psylloidea</taxon>
        <taxon>Psyllidae</taxon>
        <taxon>Psyllinae</taxon>
        <taxon>Cacopsylla</taxon>
    </lineage>
</organism>
<evidence type="ECO:0000313" key="2">
    <source>
        <dbReference type="EMBL" id="CAG6786190.1"/>
    </source>
</evidence>
<sequence length="100" mass="11241">MNVLYTYLRLLGGATISVVYNYVKESIIQHQIIESKSSSGIIIFIGIIRKSPLCYVIATHLGHRVVSSIFRILYLQKNTLPCGLALSFLVLSIIQKFVIK</sequence>